<dbReference type="Pfam" id="PF06935">
    <property type="entry name" value="DUF1284"/>
    <property type="match status" value="1"/>
</dbReference>
<protein>
    <recommendedName>
        <fullName evidence="3">DUF1284 domain-containing protein</fullName>
    </recommendedName>
</protein>
<dbReference type="EMBL" id="SLUN01000001">
    <property type="protein sequence ID" value="TCL76992.1"/>
    <property type="molecule type" value="Genomic_DNA"/>
</dbReference>
<accession>A0A4R1SE90</accession>
<dbReference type="RefSeq" id="WP_132012377.1">
    <property type="nucleotide sequence ID" value="NZ_SLUN01000001.1"/>
</dbReference>
<organism evidence="1 2">
    <name type="scientific">Hydrogenispora ethanolica</name>
    <dbReference type="NCBI Taxonomy" id="1082276"/>
    <lineage>
        <taxon>Bacteria</taxon>
        <taxon>Bacillati</taxon>
        <taxon>Bacillota</taxon>
        <taxon>Hydrogenispora</taxon>
    </lineage>
</organism>
<gene>
    <name evidence="1" type="ORF">EDC14_1001277</name>
</gene>
<dbReference type="InterPro" id="IPR009702">
    <property type="entry name" value="DUF1284"/>
</dbReference>
<dbReference type="OrthoDB" id="121064at2"/>
<sequence length="149" mass="16297">MNQEKQRHCESGKPAGIRLRAHHLLCLQGFQGYGYSQGFTANLARIVAILDADPGTLVELVAENDDVCACCPHAGVAGCQKDPDAAAAIRSMDAKILMRLNLEAGYSASGRSLWDRVNAAFKTRAALQGICGDCRWREQCLWYQKRAAE</sequence>
<comment type="caution">
    <text evidence="1">The sequence shown here is derived from an EMBL/GenBank/DDBJ whole genome shotgun (WGS) entry which is preliminary data.</text>
</comment>
<proteinExistence type="predicted"/>
<reference evidence="1 2" key="1">
    <citation type="submission" date="2019-03" db="EMBL/GenBank/DDBJ databases">
        <title>Genomic Encyclopedia of Type Strains, Phase IV (KMG-IV): sequencing the most valuable type-strain genomes for metagenomic binning, comparative biology and taxonomic classification.</title>
        <authorList>
            <person name="Goeker M."/>
        </authorList>
    </citation>
    <scope>NUCLEOTIDE SEQUENCE [LARGE SCALE GENOMIC DNA]</scope>
    <source>
        <strain evidence="1 2">LX-B</strain>
    </source>
</reference>
<evidence type="ECO:0000313" key="1">
    <source>
        <dbReference type="EMBL" id="TCL76992.1"/>
    </source>
</evidence>
<evidence type="ECO:0000313" key="2">
    <source>
        <dbReference type="Proteomes" id="UP000295008"/>
    </source>
</evidence>
<keyword evidence="2" id="KW-1185">Reference proteome</keyword>
<evidence type="ECO:0008006" key="3">
    <source>
        <dbReference type="Google" id="ProtNLM"/>
    </source>
</evidence>
<dbReference type="AlphaFoldDB" id="A0A4R1SE90"/>
<name>A0A4R1SE90_HYDET</name>
<dbReference type="Proteomes" id="UP000295008">
    <property type="component" value="Unassembled WGS sequence"/>
</dbReference>